<dbReference type="EMBL" id="CAQQ02121041">
    <property type="status" value="NOT_ANNOTATED_CDS"/>
    <property type="molecule type" value="Genomic_DNA"/>
</dbReference>
<dbReference type="Proteomes" id="UP000015102">
    <property type="component" value="Unassembled WGS sequence"/>
</dbReference>
<sequence>MKSNELSTNIGSLLNNCNNLSPIRDEQQIQEHHINNTTNANWNSDSWADGEFEPIEEPLTGNPKLDEARRKREEKKLQRQRELEARRAQKGPMKLGARKL</sequence>
<feature type="compositionally biased region" description="Basic and acidic residues" evidence="1">
    <location>
        <begin position="64"/>
        <end position="87"/>
    </location>
</feature>
<dbReference type="HOGENOM" id="CLU_2309192_0_0_1"/>
<keyword evidence="3" id="KW-1185">Reference proteome</keyword>
<reference evidence="2" key="2">
    <citation type="submission" date="2015-06" db="UniProtKB">
        <authorList>
            <consortium name="EnsemblMetazoa"/>
        </authorList>
    </citation>
    <scope>IDENTIFICATION</scope>
</reference>
<feature type="compositionally biased region" description="Polar residues" evidence="1">
    <location>
        <begin position="35"/>
        <end position="46"/>
    </location>
</feature>
<protein>
    <submittedName>
        <fullName evidence="2">Uncharacterized protein</fullName>
    </submittedName>
</protein>
<organism evidence="2 3">
    <name type="scientific">Megaselia scalaris</name>
    <name type="common">Humpbacked fly</name>
    <name type="synonym">Phora scalaris</name>
    <dbReference type="NCBI Taxonomy" id="36166"/>
    <lineage>
        <taxon>Eukaryota</taxon>
        <taxon>Metazoa</taxon>
        <taxon>Ecdysozoa</taxon>
        <taxon>Arthropoda</taxon>
        <taxon>Hexapoda</taxon>
        <taxon>Insecta</taxon>
        <taxon>Pterygota</taxon>
        <taxon>Neoptera</taxon>
        <taxon>Endopterygota</taxon>
        <taxon>Diptera</taxon>
        <taxon>Brachycera</taxon>
        <taxon>Muscomorpha</taxon>
        <taxon>Platypezoidea</taxon>
        <taxon>Phoridae</taxon>
        <taxon>Megaseliini</taxon>
        <taxon>Megaselia</taxon>
    </lineage>
</organism>
<name>T1H455_MEGSC</name>
<dbReference type="AlphaFoldDB" id="T1H455"/>
<dbReference type="EMBL" id="CAQQ02121040">
    <property type="status" value="NOT_ANNOTATED_CDS"/>
    <property type="molecule type" value="Genomic_DNA"/>
</dbReference>
<dbReference type="STRING" id="36166.T1H455"/>
<proteinExistence type="predicted"/>
<evidence type="ECO:0000313" key="3">
    <source>
        <dbReference type="Proteomes" id="UP000015102"/>
    </source>
</evidence>
<dbReference type="EnsemblMetazoa" id="MESCA011056-RA">
    <property type="protein sequence ID" value="MESCA011056-PA"/>
    <property type="gene ID" value="MESCA011056"/>
</dbReference>
<evidence type="ECO:0000313" key="2">
    <source>
        <dbReference type="EnsemblMetazoa" id="MESCA011056-PA"/>
    </source>
</evidence>
<evidence type="ECO:0000256" key="1">
    <source>
        <dbReference type="SAM" id="MobiDB-lite"/>
    </source>
</evidence>
<accession>T1H455</accession>
<reference evidence="3" key="1">
    <citation type="submission" date="2013-02" db="EMBL/GenBank/DDBJ databases">
        <authorList>
            <person name="Hughes D."/>
        </authorList>
    </citation>
    <scope>NUCLEOTIDE SEQUENCE</scope>
    <source>
        <strain>Durham</strain>
        <strain evidence="3">NC isolate 2 -- Noor lab</strain>
    </source>
</reference>
<feature type="region of interest" description="Disordered" evidence="1">
    <location>
        <begin position="31"/>
        <end position="100"/>
    </location>
</feature>